<name>A0ABQ5BS48_9ASTR</name>
<dbReference type="Proteomes" id="UP001151760">
    <property type="component" value="Unassembled WGS sequence"/>
</dbReference>
<feature type="compositionally biased region" description="Basic residues" evidence="1">
    <location>
        <begin position="43"/>
        <end position="52"/>
    </location>
</feature>
<evidence type="ECO:0000313" key="2">
    <source>
        <dbReference type="EMBL" id="GJT16413.1"/>
    </source>
</evidence>
<sequence>MKEILHQRMFESGSYKTHSEHADHYEALDRSMARDNMGEFPAKKAKSRKRRRGDQDPPQPPPKESDQNLKDVGAAHLPKIKTLATWLRPLREEDRSKSLEPDWSVPLNNLPKPENNWANALAKSYKDLKENKLLRKTGNMGLVIKWFCKRIGEKKLSKSDLEGPAF</sequence>
<protein>
    <submittedName>
        <fullName evidence="2">Uncharacterized protein</fullName>
    </submittedName>
</protein>
<evidence type="ECO:0000313" key="3">
    <source>
        <dbReference type="Proteomes" id="UP001151760"/>
    </source>
</evidence>
<organism evidence="2 3">
    <name type="scientific">Tanacetum coccineum</name>
    <dbReference type="NCBI Taxonomy" id="301880"/>
    <lineage>
        <taxon>Eukaryota</taxon>
        <taxon>Viridiplantae</taxon>
        <taxon>Streptophyta</taxon>
        <taxon>Embryophyta</taxon>
        <taxon>Tracheophyta</taxon>
        <taxon>Spermatophyta</taxon>
        <taxon>Magnoliopsida</taxon>
        <taxon>eudicotyledons</taxon>
        <taxon>Gunneridae</taxon>
        <taxon>Pentapetalae</taxon>
        <taxon>asterids</taxon>
        <taxon>campanulids</taxon>
        <taxon>Asterales</taxon>
        <taxon>Asteraceae</taxon>
        <taxon>Asteroideae</taxon>
        <taxon>Anthemideae</taxon>
        <taxon>Anthemidinae</taxon>
        <taxon>Tanacetum</taxon>
    </lineage>
</organism>
<reference evidence="2" key="2">
    <citation type="submission" date="2022-01" db="EMBL/GenBank/DDBJ databases">
        <authorList>
            <person name="Yamashiro T."/>
            <person name="Shiraishi A."/>
            <person name="Satake H."/>
            <person name="Nakayama K."/>
        </authorList>
    </citation>
    <scope>NUCLEOTIDE SEQUENCE</scope>
</reference>
<accession>A0ABQ5BS48</accession>
<evidence type="ECO:0000256" key="1">
    <source>
        <dbReference type="SAM" id="MobiDB-lite"/>
    </source>
</evidence>
<proteinExistence type="predicted"/>
<feature type="compositionally biased region" description="Basic and acidic residues" evidence="1">
    <location>
        <begin position="17"/>
        <end position="37"/>
    </location>
</feature>
<reference evidence="2" key="1">
    <citation type="journal article" date="2022" name="Int. J. Mol. Sci.">
        <title>Draft Genome of Tanacetum Coccineum: Genomic Comparison of Closely Related Tanacetum-Family Plants.</title>
        <authorList>
            <person name="Yamashiro T."/>
            <person name="Shiraishi A."/>
            <person name="Nakayama K."/>
            <person name="Satake H."/>
        </authorList>
    </citation>
    <scope>NUCLEOTIDE SEQUENCE</scope>
</reference>
<comment type="caution">
    <text evidence="2">The sequence shown here is derived from an EMBL/GenBank/DDBJ whole genome shotgun (WGS) entry which is preliminary data.</text>
</comment>
<dbReference type="EMBL" id="BQNB010013471">
    <property type="protein sequence ID" value="GJT16413.1"/>
    <property type="molecule type" value="Genomic_DNA"/>
</dbReference>
<gene>
    <name evidence="2" type="ORF">Tco_0875119</name>
</gene>
<feature type="region of interest" description="Disordered" evidence="1">
    <location>
        <begin position="1"/>
        <end position="74"/>
    </location>
</feature>
<keyword evidence="3" id="KW-1185">Reference proteome</keyword>